<dbReference type="OrthoDB" id="655030at2759"/>
<keyword evidence="4" id="KW-0472">Membrane</keyword>
<evidence type="ECO:0000313" key="7">
    <source>
        <dbReference type="Proteomes" id="UP000596660"/>
    </source>
</evidence>
<dbReference type="GO" id="GO:0071949">
    <property type="term" value="F:FAD binding"/>
    <property type="evidence" value="ECO:0007669"/>
    <property type="project" value="InterPro"/>
</dbReference>
<feature type="transmembrane region" description="Helical" evidence="4">
    <location>
        <begin position="6"/>
        <end position="23"/>
    </location>
</feature>
<sequence>MDVNENIVIVGGGIAGLSLALALHRLGLKSLVLESSDSLRSSGAAFVTWTNAWNALDALGIADLLRSQHCRLSRITVTSATSGIPTAQLSYGNHEIRCVKRRVLLETLANELPKETIRYSSKVVSIQTSGHLKLLHLADGSVITTKVVIGCEGVNSVVARWLGFNEPSFTKRFAIRGYVHLQENHGLNPEFMQFTGHGFRYGIIPCDPTSIYWFFTFNSSNQDEEIKENPMKMKQFVMSNLGQVQDQIKAIIEKTRVEDIICSPLRFRLPWEIIWGDISKDNVCVAGDAFHSMTPDIGQGACATLEDAIILARYLAEAISVSKSVEQENLEVEEYKKIQTSLMKYAKDRKWRGADLVTTAYIVGFLQQSDGKLVSFLRDKVMASFLANLLLKKADFNCGLL</sequence>
<evidence type="ECO:0000256" key="2">
    <source>
        <dbReference type="ARBA" id="ARBA00023033"/>
    </source>
</evidence>
<dbReference type="EnsemblPlants" id="AUR62013012-RA">
    <property type="protein sequence ID" value="AUR62013012-RA:cds"/>
    <property type="gene ID" value="AUR62013012"/>
</dbReference>
<keyword evidence="4" id="KW-1133">Transmembrane helix</keyword>
<dbReference type="PRINTS" id="PR00420">
    <property type="entry name" value="RNGMNOXGNASE"/>
</dbReference>
<dbReference type="PANTHER" id="PTHR45934:SF20">
    <property type="entry name" value="MONOOXYGENASE 2-RELATED"/>
    <property type="match status" value="1"/>
</dbReference>
<keyword evidence="1" id="KW-0560">Oxidoreductase</keyword>
<dbReference type="Gramene" id="AUR62013012-RA">
    <property type="protein sequence ID" value="AUR62013012-RA:cds"/>
    <property type="gene ID" value="AUR62013012"/>
</dbReference>
<accession>A0A803LGB5</accession>
<keyword evidence="2" id="KW-0503">Monooxygenase</keyword>
<evidence type="ECO:0000256" key="1">
    <source>
        <dbReference type="ARBA" id="ARBA00023002"/>
    </source>
</evidence>
<evidence type="ECO:0000259" key="5">
    <source>
        <dbReference type="Pfam" id="PF01494"/>
    </source>
</evidence>
<evidence type="ECO:0000256" key="3">
    <source>
        <dbReference type="ARBA" id="ARBA00024018"/>
    </source>
</evidence>
<organism evidence="6 7">
    <name type="scientific">Chenopodium quinoa</name>
    <name type="common">Quinoa</name>
    <dbReference type="NCBI Taxonomy" id="63459"/>
    <lineage>
        <taxon>Eukaryota</taxon>
        <taxon>Viridiplantae</taxon>
        <taxon>Streptophyta</taxon>
        <taxon>Embryophyta</taxon>
        <taxon>Tracheophyta</taxon>
        <taxon>Spermatophyta</taxon>
        <taxon>Magnoliopsida</taxon>
        <taxon>eudicotyledons</taxon>
        <taxon>Gunneridae</taxon>
        <taxon>Pentapetalae</taxon>
        <taxon>Caryophyllales</taxon>
        <taxon>Chenopodiaceae</taxon>
        <taxon>Chenopodioideae</taxon>
        <taxon>Atripliceae</taxon>
        <taxon>Chenopodium</taxon>
    </lineage>
</organism>
<dbReference type="SUPFAM" id="SSF51905">
    <property type="entry name" value="FAD/NAD(P)-binding domain"/>
    <property type="match status" value="1"/>
</dbReference>
<keyword evidence="4" id="KW-0812">Transmembrane</keyword>
<dbReference type="RefSeq" id="XP_021773772.1">
    <property type="nucleotide sequence ID" value="XM_021918080.1"/>
</dbReference>
<dbReference type="InterPro" id="IPR002938">
    <property type="entry name" value="FAD-bd"/>
</dbReference>
<dbReference type="PANTHER" id="PTHR45934">
    <property type="entry name" value="FAD/NAD(P)-BINDING OXIDOREDUCTASE FAMILY PROTEIN"/>
    <property type="match status" value="1"/>
</dbReference>
<keyword evidence="7" id="KW-1185">Reference proteome</keyword>
<proteinExistence type="inferred from homology"/>
<reference evidence="6" key="2">
    <citation type="submission" date="2021-03" db="UniProtKB">
        <authorList>
            <consortium name="EnsemblPlants"/>
        </authorList>
    </citation>
    <scope>IDENTIFICATION</scope>
</reference>
<dbReference type="OMA" id="PSQWAIF"/>
<dbReference type="Proteomes" id="UP000596660">
    <property type="component" value="Unplaced"/>
</dbReference>
<dbReference type="Gene3D" id="3.50.50.60">
    <property type="entry name" value="FAD/NAD(P)-binding domain"/>
    <property type="match status" value="1"/>
</dbReference>
<gene>
    <name evidence="6" type="primary">LOC110737739</name>
</gene>
<dbReference type="GeneID" id="110737739"/>
<reference evidence="6" key="1">
    <citation type="journal article" date="2017" name="Nature">
        <title>The genome of Chenopodium quinoa.</title>
        <authorList>
            <person name="Jarvis D.E."/>
            <person name="Ho Y.S."/>
            <person name="Lightfoot D.J."/>
            <person name="Schmoeckel S.M."/>
            <person name="Li B."/>
            <person name="Borm T.J.A."/>
            <person name="Ohyanagi H."/>
            <person name="Mineta K."/>
            <person name="Michell C.T."/>
            <person name="Saber N."/>
            <person name="Kharbatia N.M."/>
            <person name="Rupper R.R."/>
            <person name="Sharp A.R."/>
            <person name="Dally N."/>
            <person name="Boughton B.A."/>
            <person name="Woo Y.H."/>
            <person name="Gao G."/>
            <person name="Schijlen E.G.W.M."/>
            <person name="Guo X."/>
            <person name="Momin A.A."/>
            <person name="Negrao S."/>
            <person name="Al-Babili S."/>
            <person name="Gehring C."/>
            <person name="Roessner U."/>
            <person name="Jung C."/>
            <person name="Murphy K."/>
            <person name="Arold S.T."/>
            <person name="Gojobori T."/>
            <person name="van der Linden C.G."/>
            <person name="van Loo E.N."/>
            <person name="Jellen E.N."/>
            <person name="Maughan P.J."/>
            <person name="Tester M."/>
        </authorList>
    </citation>
    <scope>NUCLEOTIDE SEQUENCE [LARGE SCALE GENOMIC DNA]</scope>
    <source>
        <strain evidence="6">cv. PI 614886</strain>
    </source>
</reference>
<dbReference type="GO" id="GO:0004497">
    <property type="term" value="F:monooxygenase activity"/>
    <property type="evidence" value="ECO:0007669"/>
    <property type="project" value="UniProtKB-KW"/>
</dbReference>
<dbReference type="InterPro" id="IPR044560">
    <property type="entry name" value="MOase"/>
</dbReference>
<evidence type="ECO:0000313" key="6">
    <source>
        <dbReference type="EnsemblPlants" id="AUR62013012-RA:cds"/>
    </source>
</evidence>
<protein>
    <recommendedName>
        <fullName evidence="5">FAD-binding domain-containing protein</fullName>
    </recommendedName>
</protein>
<comment type="similarity">
    <text evidence="3">Belongs to the 3-hydroxybenzoate 6-hydroxylase family.</text>
</comment>
<evidence type="ECO:0000256" key="4">
    <source>
        <dbReference type="SAM" id="Phobius"/>
    </source>
</evidence>
<name>A0A803LGB5_CHEQI</name>
<dbReference type="KEGG" id="cqi:110737739"/>
<dbReference type="Pfam" id="PF01494">
    <property type="entry name" value="FAD_binding_3"/>
    <property type="match status" value="1"/>
</dbReference>
<dbReference type="AlphaFoldDB" id="A0A803LGB5"/>
<dbReference type="InterPro" id="IPR036188">
    <property type="entry name" value="FAD/NAD-bd_sf"/>
</dbReference>
<feature type="domain" description="FAD-binding" evidence="5">
    <location>
        <begin position="7"/>
        <end position="320"/>
    </location>
</feature>